<dbReference type="InterPro" id="IPR034074">
    <property type="entry name" value="Y4bN_pept_dom"/>
</dbReference>
<dbReference type="InterPro" id="IPR036852">
    <property type="entry name" value="Peptidase_S8/S53_dom_sf"/>
</dbReference>
<dbReference type="GO" id="GO:0006508">
    <property type="term" value="P:proteolysis"/>
    <property type="evidence" value="ECO:0007669"/>
    <property type="project" value="InterPro"/>
</dbReference>
<organism evidence="2 3">
    <name type="scientific">Noviherbaspirillum sedimenti</name>
    <dbReference type="NCBI Taxonomy" id="2320865"/>
    <lineage>
        <taxon>Bacteria</taxon>
        <taxon>Pseudomonadati</taxon>
        <taxon>Pseudomonadota</taxon>
        <taxon>Betaproteobacteria</taxon>
        <taxon>Burkholderiales</taxon>
        <taxon>Oxalobacteraceae</taxon>
        <taxon>Noviherbaspirillum</taxon>
    </lineage>
</organism>
<feature type="domain" description="Peptidase S8/S53" evidence="1">
    <location>
        <begin position="272"/>
        <end position="543"/>
    </location>
</feature>
<dbReference type="Proteomes" id="UP000266327">
    <property type="component" value="Unassembled WGS sequence"/>
</dbReference>
<evidence type="ECO:0000313" key="3">
    <source>
        <dbReference type="Proteomes" id="UP000266327"/>
    </source>
</evidence>
<gene>
    <name evidence="2" type="ORF">D3878_04725</name>
</gene>
<dbReference type="GO" id="GO:0004252">
    <property type="term" value="F:serine-type endopeptidase activity"/>
    <property type="evidence" value="ECO:0007669"/>
    <property type="project" value="InterPro"/>
</dbReference>
<evidence type="ECO:0000259" key="1">
    <source>
        <dbReference type="Pfam" id="PF00082"/>
    </source>
</evidence>
<comment type="caution">
    <text evidence="2">The sequence shown here is derived from an EMBL/GenBank/DDBJ whole genome shotgun (WGS) entry which is preliminary data.</text>
</comment>
<accession>A0A3A3G2C2</accession>
<keyword evidence="3" id="KW-1185">Reference proteome</keyword>
<dbReference type="Gene3D" id="3.40.50.200">
    <property type="entry name" value="Peptidase S8/S53 domain"/>
    <property type="match status" value="1"/>
</dbReference>
<reference evidence="3" key="1">
    <citation type="submission" date="2018-09" db="EMBL/GenBank/DDBJ databases">
        <authorList>
            <person name="Zhu H."/>
        </authorList>
    </citation>
    <scope>NUCLEOTIDE SEQUENCE [LARGE SCALE GENOMIC DNA]</scope>
    <source>
        <strain evidence="3">K1S02-23</strain>
    </source>
</reference>
<dbReference type="Pfam" id="PF00082">
    <property type="entry name" value="Peptidase_S8"/>
    <property type="match status" value="1"/>
</dbReference>
<dbReference type="CDD" id="cd04847">
    <property type="entry name" value="Peptidases_S8_Subtilisin_like_2"/>
    <property type="match status" value="1"/>
</dbReference>
<name>A0A3A3G2C2_9BURK</name>
<dbReference type="EMBL" id="QYUQ01000002">
    <property type="protein sequence ID" value="RJG00979.1"/>
    <property type="molecule type" value="Genomic_DNA"/>
</dbReference>
<dbReference type="InterPro" id="IPR000209">
    <property type="entry name" value="Peptidase_S8/S53_dom"/>
</dbReference>
<proteinExistence type="predicted"/>
<protein>
    <submittedName>
        <fullName evidence="2">Peptidase S8</fullName>
    </submittedName>
</protein>
<dbReference type="OrthoDB" id="5495859at2"/>
<evidence type="ECO:0000313" key="2">
    <source>
        <dbReference type="EMBL" id="RJG00979.1"/>
    </source>
</evidence>
<sequence>MQGTNIILGYGETLTHGHALKRGSGEKKYPYGIDEQRPWLGAQLTALRQANAAVPAIAKPRDQNVARITLHPTFLAKSHHPSTLFASTGLRCIGSRATTVTPRKETRAKKEPEPTHTAVLFVAGSDQDFDHLGLFLRSHNTAKVHQQALCRLELISPFAATEKNFLGHDAHGEARLEVVLHAAEEDQDIVGSFVAYVATLGGKADTKRMLIVSGLTFMPVHLAAEKVDVLGLFQFVRVVRAMPSLRMGGKPMRAIGAPGTALPIQPAIDQSLKVGIFDAGVGHSSLAPWVNEIILPGTHNTTAECLGHGNGVTSTVLFGPLNKTAPFARPYANVRHYRCISPGVTEDQGVQDVDLYSVLKNIDTVLKTQPLDFVNFSLGPYMPMEDDEVHPWTALIDKHLASGSTFATVAVGNDGDKPWPMSRVQPPSDMVNALAVGACDSAADKWQRAPYSSFGPGRSPGLVKPDGLSFGGSDAEPFIVYNALAGQLMEVQGTSYSAPATMHTAIGIKASLTSPLNMLALRALMNHHASRDPEMAMSEVGHGRFPQTVDEVLQCPDNEVRVIYQGTLKAGQNMRALIPFPTIALNGRVTLRATLCFASHTDPEHAVNYTRAGLTVLLRPKKNVSTTMSFFSTSKMYTTELEARVGEHKWETTLRHEHDFNATTLNDPLFDITYGAREDGQAVDNSTLPPLPYAMIVTVSVENTPGIYNNIRQRYQTLLPLDIRQEVRIQATGQGGQS</sequence>
<dbReference type="SUPFAM" id="SSF52743">
    <property type="entry name" value="Subtilisin-like"/>
    <property type="match status" value="1"/>
</dbReference>
<dbReference type="AlphaFoldDB" id="A0A3A3G2C2"/>
<dbReference type="RefSeq" id="WP_119784429.1">
    <property type="nucleotide sequence ID" value="NZ_QYUQ01000002.1"/>
</dbReference>